<dbReference type="Pfam" id="PF01047">
    <property type="entry name" value="MarR"/>
    <property type="match status" value="1"/>
</dbReference>
<dbReference type="EMBL" id="OMOJ01000006">
    <property type="protein sequence ID" value="SPF81011.1"/>
    <property type="molecule type" value="Genomic_DNA"/>
</dbReference>
<dbReference type="SMART" id="SM00347">
    <property type="entry name" value="HTH_MARR"/>
    <property type="match status" value="1"/>
</dbReference>
<gene>
    <name evidence="2" type="primary">slyA_3</name>
    <name evidence="2" type="ORF">PRI8871_02827</name>
</gene>
<accession>A0A2R8AYA0</accession>
<dbReference type="PRINTS" id="PR00598">
    <property type="entry name" value="HTHMARR"/>
</dbReference>
<dbReference type="InterPro" id="IPR039422">
    <property type="entry name" value="MarR/SlyA-like"/>
</dbReference>
<proteinExistence type="predicted"/>
<dbReference type="RefSeq" id="WP_108886867.1">
    <property type="nucleotide sequence ID" value="NZ_OMOJ01000006.1"/>
</dbReference>
<dbReference type="Gene3D" id="1.10.10.10">
    <property type="entry name" value="Winged helix-like DNA-binding domain superfamily/Winged helix DNA-binding domain"/>
    <property type="match status" value="1"/>
</dbReference>
<dbReference type="GO" id="GO:0003700">
    <property type="term" value="F:DNA-binding transcription factor activity"/>
    <property type="evidence" value="ECO:0007669"/>
    <property type="project" value="InterPro"/>
</dbReference>
<sequence>MPPPNPNVMAALTRFGIASDLFQSAMQVRLADHGLTTAQLSVLSHLARRSEPQRVTDIAQAVGVGQPAVTKMMVKFEGAGWVHMVADAQDRRTRRAEATDQGRAFLMQVQRGLFPELGAFLAGWSPEDLQAFTEGLTRFGQFLDSNRRVDD</sequence>
<dbReference type="AlphaFoldDB" id="A0A2R8AYA0"/>
<dbReference type="InterPro" id="IPR036390">
    <property type="entry name" value="WH_DNA-bd_sf"/>
</dbReference>
<dbReference type="GO" id="GO:0006950">
    <property type="term" value="P:response to stress"/>
    <property type="evidence" value="ECO:0007669"/>
    <property type="project" value="TreeGrafter"/>
</dbReference>
<protein>
    <submittedName>
        <fullName evidence="2">Transcriptional regulator SlyA</fullName>
    </submittedName>
</protein>
<dbReference type="PROSITE" id="PS50995">
    <property type="entry name" value="HTH_MARR_2"/>
    <property type="match status" value="1"/>
</dbReference>
<reference evidence="3" key="1">
    <citation type="submission" date="2018-03" db="EMBL/GenBank/DDBJ databases">
        <authorList>
            <person name="Rodrigo-Torres L."/>
            <person name="Arahal R. D."/>
            <person name="Lucena T."/>
        </authorList>
    </citation>
    <scope>NUCLEOTIDE SEQUENCE [LARGE SCALE GENOMIC DNA]</scope>
    <source>
        <strain evidence="3">CECT 8871</strain>
    </source>
</reference>
<dbReference type="InterPro" id="IPR000835">
    <property type="entry name" value="HTH_MarR-typ"/>
</dbReference>
<organism evidence="2 3">
    <name type="scientific">Pseudoprimorskyibacter insulae</name>
    <dbReference type="NCBI Taxonomy" id="1695997"/>
    <lineage>
        <taxon>Bacteria</taxon>
        <taxon>Pseudomonadati</taxon>
        <taxon>Pseudomonadota</taxon>
        <taxon>Alphaproteobacteria</taxon>
        <taxon>Rhodobacterales</taxon>
        <taxon>Paracoccaceae</taxon>
        <taxon>Pseudoprimorskyibacter</taxon>
    </lineage>
</organism>
<evidence type="ECO:0000313" key="2">
    <source>
        <dbReference type="EMBL" id="SPF81011.1"/>
    </source>
</evidence>
<keyword evidence="3" id="KW-1185">Reference proteome</keyword>
<dbReference type="PANTHER" id="PTHR33164:SF57">
    <property type="entry name" value="MARR-FAMILY TRANSCRIPTIONAL REGULATOR"/>
    <property type="match status" value="1"/>
</dbReference>
<name>A0A2R8AYA0_9RHOB</name>
<dbReference type="OrthoDB" id="7861053at2"/>
<dbReference type="InterPro" id="IPR036388">
    <property type="entry name" value="WH-like_DNA-bd_sf"/>
</dbReference>
<dbReference type="SUPFAM" id="SSF46785">
    <property type="entry name" value="Winged helix' DNA-binding domain"/>
    <property type="match status" value="1"/>
</dbReference>
<feature type="domain" description="HTH marR-type" evidence="1">
    <location>
        <begin position="5"/>
        <end position="141"/>
    </location>
</feature>
<dbReference type="PANTHER" id="PTHR33164">
    <property type="entry name" value="TRANSCRIPTIONAL REGULATOR, MARR FAMILY"/>
    <property type="match status" value="1"/>
</dbReference>
<dbReference type="Proteomes" id="UP000244904">
    <property type="component" value="Unassembled WGS sequence"/>
</dbReference>
<evidence type="ECO:0000313" key="3">
    <source>
        <dbReference type="Proteomes" id="UP000244904"/>
    </source>
</evidence>
<evidence type="ECO:0000259" key="1">
    <source>
        <dbReference type="PROSITE" id="PS50995"/>
    </source>
</evidence>